<dbReference type="Pfam" id="PF06812">
    <property type="entry name" value="ImpA_N"/>
    <property type="match status" value="1"/>
</dbReference>
<dbReference type="AlphaFoldDB" id="A0A2X4TI68"/>
<evidence type="ECO:0000313" key="5">
    <source>
        <dbReference type="EMBL" id="SUG28025.1"/>
    </source>
</evidence>
<evidence type="ECO:0000259" key="3">
    <source>
        <dbReference type="Pfam" id="PF12486"/>
    </source>
</evidence>
<dbReference type="InterPro" id="IPR021069">
    <property type="entry name" value="ImpA_C"/>
</dbReference>
<feature type="domain" description="ImpA C-terminal" evidence="3">
    <location>
        <begin position="288"/>
        <end position="428"/>
    </location>
</feature>
<dbReference type="PANTHER" id="PTHR37024">
    <property type="entry name" value="TYPE VI SECRETION SYSTEM DUF2094 AND IMPA-RELATED DOMAIN PROTEIN"/>
    <property type="match status" value="1"/>
</dbReference>
<keyword evidence="1" id="KW-0812">Transmembrane</keyword>
<dbReference type="InterPro" id="IPR010657">
    <property type="entry name" value="ImpA_N"/>
</dbReference>
<sequence length="446" mass="50865">MRDIQLTQTIRTGGDPRDLPEFNAIREEINKANHPSQPELNWMLVESLALTLFKNNGVDLHTVTYYTLARTRIHGLGGFCEGVELQAALISREWDKLWPQNPQARTEMLDWFNSRIGNILRQQLSYSPTDLPLMYRAERALQIICDKLQQVELKKIPRVENLLFFVQNTRKRFELAQQKNNATPPAQPPVKTLIYAPEGTDTVAETLHFPAPEMTVKVHPGTAGASNTGKVTGSTLKGFMAGIGCSLIFAAVFWWWQVYPIQQQLTQVKDTSLGTATIWLASPNLSDYGRNLHQLLDASSMQPLETGMQMVRTADSRWPESLQQQQATALWHETLKERAQRSPQLKGWQQTRQDLRAFADLIMQREKEGLTLSYIKNVIWQAERTLNEETPLESLLTQYQTARSQGQNTQAQEKEINERLNDVLSRWLLIKNNAMPENATDSRSGK</sequence>
<dbReference type="Proteomes" id="UP000248731">
    <property type="component" value="Chromosome 1"/>
</dbReference>
<evidence type="ECO:0000313" key="7">
    <source>
        <dbReference type="Proteomes" id="UP000255443"/>
    </source>
</evidence>
<name>A0A2X4TI68_SALER</name>
<accession>A0A2X4TI68</accession>
<proteinExistence type="predicted"/>
<dbReference type="Proteomes" id="UP000255443">
    <property type="component" value="Unassembled WGS sequence"/>
</dbReference>
<feature type="transmembrane region" description="Helical" evidence="1">
    <location>
        <begin position="238"/>
        <end position="256"/>
    </location>
</feature>
<gene>
    <name evidence="5" type="ORF">NCTC7303_00138</name>
    <name evidence="4" type="ORF">NCTC7307_04483</name>
</gene>
<evidence type="ECO:0000256" key="1">
    <source>
        <dbReference type="SAM" id="Phobius"/>
    </source>
</evidence>
<keyword evidence="6" id="KW-1185">Reference proteome</keyword>
<keyword evidence="1" id="KW-1133">Transmembrane helix</keyword>
<organism evidence="4 6">
    <name type="scientific">Salmonella enterica subsp. arizonae</name>
    <dbReference type="NCBI Taxonomy" id="59203"/>
    <lineage>
        <taxon>Bacteria</taxon>
        <taxon>Pseudomonadati</taxon>
        <taxon>Pseudomonadota</taxon>
        <taxon>Gammaproteobacteria</taxon>
        <taxon>Enterobacterales</taxon>
        <taxon>Enterobacteriaceae</taxon>
        <taxon>Salmonella</taxon>
    </lineage>
</organism>
<feature type="domain" description="ImpA N-terminal" evidence="2">
    <location>
        <begin position="12"/>
        <end position="113"/>
    </location>
</feature>
<evidence type="ECO:0000259" key="2">
    <source>
        <dbReference type="Pfam" id="PF06812"/>
    </source>
</evidence>
<dbReference type="EMBL" id="LS483466">
    <property type="protein sequence ID" value="SQI27106.1"/>
    <property type="molecule type" value="Genomic_DNA"/>
</dbReference>
<evidence type="ECO:0000313" key="4">
    <source>
        <dbReference type="EMBL" id="SQI27106.1"/>
    </source>
</evidence>
<reference evidence="6 7" key="1">
    <citation type="submission" date="2018-06" db="EMBL/GenBank/DDBJ databases">
        <authorList>
            <consortium name="Pathogen Informatics"/>
            <person name="Doyle S."/>
        </authorList>
    </citation>
    <scope>NUCLEOTIDE SEQUENCE [LARGE SCALE GENOMIC DNA]</scope>
    <source>
        <strain evidence="5 7">NCTC7303</strain>
        <strain evidence="4 6">NCTC7307</strain>
    </source>
</reference>
<dbReference type="PANTHER" id="PTHR37024:SF5">
    <property type="entry name" value="IMPA N-TERMINAL DOMAIN-CONTAINING PROTEIN"/>
    <property type="match status" value="1"/>
</dbReference>
<protein>
    <submittedName>
        <fullName evidence="4">ImpA domain-containing protein</fullName>
    </submittedName>
</protein>
<keyword evidence="1" id="KW-0472">Membrane</keyword>
<dbReference type="Pfam" id="PF12486">
    <property type="entry name" value="VasL"/>
    <property type="match status" value="1"/>
</dbReference>
<evidence type="ECO:0000313" key="6">
    <source>
        <dbReference type="Proteomes" id="UP000248731"/>
    </source>
</evidence>
<dbReference type="EMBL" id="UGXC01000002">
    <property type="protein sequence ID" value="SUG28025.1"/>
    <property type="molecule type" value="Genomic_DNA"/>
</dbReference>